<dbReference type="NCBIfam" id="TIGR00229">
    <property type="entry name" value="sensory_box"/>
    <property type="match status" value="1"/>
</dbReference>
<dbReference type="RefSeq" id="WP_261894745.1">
    <property type="nucleotide sequence ID" value="NZ_AP024895.1"/>
</dbReference>
<gene>
    <name evidence="13" type="ORF">R8Z52_04590</name>
</gene>
<dbReference type="PANTHER" id="PTHR45138:SF9">
    <property type="entry name" value="DIGUANYLATE CYCLASE DGCM-RELATED"/>
    <property type="match status" value="1"/>
</dbReference>
<keyword evidence="6" id="KW-0418">Kinase</keyword>
<sequence length="555" mass="63677">MSHDPTVYDYVFDPNAENEEHLRSAFSAIMTSLEWYHQIRFIDSDGNEKIKVESPSDDMQVSRHSAKLANIRDSSLFEFLKSIPDQTVKAWGIQWSEPLSLSSQPREAIYYVAIPVTLLGQRHGYIVLDVSLSTLYQMLILPQKGFHLEMLNQDGQYIAGVKPSQINLQQQNWSSERFNTLYPKSWEVMQHASKGVLTENNHLIIYRHARISSSASLTMLINLSPQQLQHEIQRDVDDLKNEAYFVLLIMLLFALPSATLGLHYHQRNIESKLANAALHGMSAVVISDTQYRIKLVNKTFEKTIHVKGAEVEGLNTLDFLLSEYDEEFKLQVKRIVQEHALWRGEINYVAPNGELMVVLMRIQAVLERGRVSYYIISLVDISERKALENRLREMSEMDDMTKLWNRRKFEMEMKIQSAFVREHVGYTAVLVLLDIDYFKSVNDQHGHDEGDRVIIHIASSLKSLVRNTDFVARIGGEEFAIIMPNTVVEDAIKVMDRIRQDIAQDELAKVTISTGITDMTEDRTQTYKWADVALYSAKSEGRNRISTCLSSEEIA</sequence>
<dbReference type="PROSITE" id="PS50887">
    <property type="entry name" value="GGDEF"/>
    <property type="match status" value="1"/>
</dbReference>
<keyword evidence="5" id="KW-0547">Nucleotide-binding</keyword>
<keyword evidence="7" id="KW-0067">ATP-binding</keyword>
<comment type="subcellular location">
    <subcellularLocation>
        <location evidence="1">Cell inner membrane</location>
    </subcellularLocation>
</comment>
<keyword evidence="3" id="KW-0597">Phosphoprotein</keyword>
<keyword evidence="10" id="KW-1133">Transmembrane helix</keyword>
<reference evidence="13 14" key="1">
    <citation type="submission" date="2023-11" db="EMBL/GenBank/DDBJ databases">
        <title>Plant-associative lifestyle of Vibrio porteresiae and its evolutionary dynamics.</title>
        <authorList>
            <person name="Rameshkumar N."/>
            <person name="Kirti K."/>
        </authorList>
    </citation>
    <scope>NUCLEOTIDE SEQUENCE [LARGE SCALE GENOMIC DNA]</scope>
    <source>
        <strain evidence="13 14">MSSRF30</strain>
    </source>
</reference>
<dbReference type="GO" id="GO:0052621">
    <property type="term" value="F:diguanylate cyclase activity"/>
    <property type="evidence" value="ECO:0007669"/>
    <property type="project" value="UniProtKB-EC"/>
</dbReference>
<evidence type="ECO:0000256" key="1">
    <source>
        <dbReference type="ARBA" id="ARBA00004533"/>
    </source>
</evidence>
<dbReference type="SUPFAM" id="SSF55073">
    <property type="entry name" value="Nucleotide cyclase"/>
    <property type="match status" value="1"/>
</dbReference>
<dbReference type="Gene3D" id="3.30.70.270">
    <property type="match status" value="1"/>
</dbReference>
<evidence type="ECO:0000256" key="8">
    <source>
        <dbReference type="ARBA" id="ARBA00023012"/>
    </source>
</evidence>
<dbReference type="SMART" id="SM00086">
    <property type="entry name" value="PAC"/>
    <property type="match status" value="1"/>
</dbReference>
<dbReference type="Pfam" id="PF00990">
    <property type="entry name" value="GGDEF"/>
    <property type="match status" value="1"/>
</dbReference>
<evidence type="ECO:0000256" key="4">
    <source>
        <dbReference type="ARBA" id="ARBA00022679"/>
    </source>
</evidence>
<dbReference type="InterPro" id="IPR048760">
    <property type="entry name" value="VP0354-like_sensor_dom"/>
</dbReference>
<evidence type="ECO:0000256" key="5">
    <source>
        <dbReference type="ARBA" id="ARBA00022741"/>
    </source>
</evidence>
<keyword evidence="10" id="KW-0472">Membrane</keyword>
<evidence type="ECO:0000313" key="13">
    <source>
        <dbReference type="EMBL" id="WPC74509.1"/>
    </source>
</evidence>
<evidence type="ECO:0000313" key="14">
    <source>
        <dbReference type="Proteomes" id="UP001304071"/>
    </source>
</evidence>
<feature type="domain" description="PAC" evidence="11">
    <location>
        <begin position="342"/>
        <end position="393"/>
    </location>
</feature>
<dbReference type="Pfam" id="PF21623">
    <property type="entry name" value="HK_sensor_dom_bact"/>
    <property type="match status" value="1"/>
</dbReference>
<dbReference type="Proteomes" id="UP001304071">
    <property type="component" value="Chromosome 1"/>
</dbReference>
<dbReference type="InterPro" id="IPR029151">
    <property type="entry name" value="Sensor-like_sf"/>
</dbReference>
<keyword evidence="4 13" id="KW-0808">Transferase</keyword>
<dbReference type="Gene3D" id="3.30.450.20">
    <property type="entry name" value="PAS domain"/>
    <property type="match status" value="3"/>
</dbReference>
<evidence type="ECO:0000259" key="12">
    <source>
        <dbReference type="PROSITE" id="PS50887"/>
    </source>
</evidence>
<dbReference type="InterPro" id="IPR035965">
    <property type="entry name" value="PAS-like_dom_sf"/>
</dbReference>
<protein>
    <recommendedName>
        <fullName evidence="2">diguanylate cyclase</fullName>
        <ecNumber evidence="2">2.7.7.65</ecNumber>
    </recommendedName>
</protein>
<dbReference type="InterPro" id="IPR043128">
    <property type="entry name" value="Rev_trsase/Diguanyl_cyclase"/>
</dbReference>
<feature type="domain" description="GGDEF" evidence="12">
    <location>
        <begin position="426"/>
        <end position="550"/>
    </location>
</feature>
<proteinExistence type="predicted"/>
<dbReference type="InterPro" id="IPR000014">
    <property type="entry name" value="PAS"/>
</dbReference>
<dbReference type="InterPro" id="IPR029787">
    <property type="entry name" value="Nucleotide_cyclase"/>
</dbReference>
<keyword evidence="13" id="KW-0548">Nucleotidyltransferase</keyword>
<dbReference type="SUPFAM" id="SSF103190">
    <property type="entry name" value="Sensory domain-like"/>
    <property type="match status" value="2"/>
</dbReference>
<dbReference type="InterPro" id="IPR000160">
    <property type="entry name" value="GGDEF_dom"/>
</dbReference>
<keyword evidence="14" id="KW-1185">Reference proteome</keyword>
<feature type="transmembrane region" description="Helical" evidence="10">
    <location>
        <begin position="243"/>
        <end position="262"/>
    </location>
</feature>
<organism evidence="13 14">
    <name type="scientific">Vibrio porteresiae DSM 19223</name>
    <dbReference type="NCBI Taxonomy" id="1123496"/>
    <lineage>
        <taxon>Bacteria</taxon>
        <taxon>Pseudomonadati</taxon>
        <taxon>Pseudomonadota</taxon>
        <taxon>Gammaproteobacteria</taxon>
        <taxon>Vibrionales</taxon>
        <taxon>Vibrionaceae</taxon>
        <taxon>Vibrio</taxon>
    </lineage>
</organism>
<keyword evidence="8" id="KW-0902">Two-component regulatory system</keyword>
<dbReference type="SMART" id="SM00267">
    <property type="entry name" value="GGDEF"/>
    <property type="match status" value="1"/>
</dbReference>
<dbReference type="SUPFAM" id="SSF55785">
    <property type="entry name" value="PYP-like sensor domain (PAS domain)"/>
    <property type="match status" value="1"/>
</dbReference>
<dbReference type="EC" id="2.7.7.65" evidence="2"/>
<dbReference type="CDD" id="cd01949">
    <property type="entry name" value="GGDEF"/>
    <property type="match status" value="1"/>
</dbReference>
<evidence type="ECO:0000256" key="3">
    <source>
        <dbReference type="ARBA" id="ARBA00022553"/>
    </source>
</evidence>
<evidence type="ECO:0000256" key="10">
    <source>
        <dbReference type="SAM" id="Phobius"/>
    </source>
</evidence>
<dbReference type="InterPro" id="IPR001610">
    <property type="entry name" value="PAC"/>
</dbReference>
<dbReference type="PANTHER" id="PTHR45138">
    <property type="entry name" value="REGULATORY COMPONENTS OF SENSORY TRANSDUCTION SYSTEM"/>
    <property type="match status" value="1"/>
</dbReference>
<evidence type="ECO:0000256" key="6">
    <source>
        <dbReference type="ARBA" id="ARBA00022777"/>
    </source>
</evidence>
<dbReference type="NCBIfam" id="TIGR00254">
    <property type="entry name" value="GGDEF"/>
    <property type="match status" value="1"/>
</dbReference>
<dbReference type="Pfam" id="PF13426">
    <property type="entry name" value="PAS_9"/>
    <property type="match status" value="1"/>
</dbReference>
<evidence type="ECO:0000256" key="7">
    <source>
        <dbReference type="ARBA" id="ARBA00022840"/>
    </source>
</evidence>
<dbReference type="EMBL" id="CP138203">
    <property type="protein sequence ID" value="WPC74509.1"/>
    <property type="molecule type" value="Genomic_DNA"/>
</dbReference>
<dbReference type="PROSITE" id="PS50113">
    <property type="entry name" value="PAC"/>
    <property type="match status" value="1"/>
</dbReference>
<dbReference type="CDD" id="cd00130">
    <property type="entry name" value="PAS"/>
    <property type="match status" value="1"/>
</dbReference>
<accession>A0ABZ0QDM5</accession>
<name>A0ABZ0QDM5_9VIBR</name>
<keyword evidence="10" id="KW-0812">Transmembrane</keyword>
<evidence type="ECO:0000259" key="11">
    <source>
        <dbReference type="PROSITE" id="PS50113"/>
    </source>
</evidence>
<comment type="catalytic activity">
    <reaction evidence="9">
        <text>2 GTP = 3',3'-c-di-GMP + 2 diphosphate</text>
        <dbReference type="Rhea" id="RHEA:24898"/>
        <dbReference type="ChEBI" id="CHEBI:33019"/>
        <dbReference type="ChEBI" id="CHEBI:37565"/>
        <dbReference type="ChEBI" id="CHEBI:58805"/>
        <dbReference type="EC" id="2.7.7.65"/>
    </reaction>
</comment>
<dbReference type="InterPro" id="IPR050469">
    <property type="entry name" value="Diguanylate_Cyclase"/>
</dbReference>
<dbReference type="InterPro" id="IPR000700">
    <property type="entry name" value="PAS-assoc_C"/>
</dbReference>
<evidence type="ECO:0000256" key="2">
    <source>
        <dbReference type="ARBA" id="ARBA00012528"/>
    </source>
</evidence>
<evidence type="ECO:0000256" key="9">
    <source>
        <dbReference type="ARBA" id="ARBA00034247"/>
    </source>
</evidence>